<evidence type="ECO:0000313" key="1">
    <source>
        <dbReference type="EMBL" id="PWA32442.1"/>
    </source>
</evidence>
<dbReference type="EMBL" id="NHOQ01000185">
    <property type="protein sequence ID" value="PWA32442.1"/>
    <property type="molecule type" value="Genomic_DNA"/>
</dbReference>
<reference evidence="1 2" key="1">
    <citation type="journal article" date="2018" name="G3 (Bethesda)">
        <title>A High-Quality Reference Genome for the Invasive Mosquitofish Gambusia affinis Using a Chicago Library.</title>
        <authorList>
            <person name="Hoffberg S.L."/>
            <person name="Troendle N.J."/>
            <person name="Glenn T.C."/>
            <person name="Mahmud O."/>
            <person name="Louha S."/>
            <person name="Chalopin D."/>
            <person name="Bennetzen J.L."/>
            <person name="Mauricio R."/>
        </authorList>
    </citation>
    <scope>NUCLEOTIDE SEQUENCE [LARGE SCALE GENOMIC DNA]</scope>
    <source>
        <strain evidence="1">NE01/NJP1002.9</strain>
        <tissue evidence="1">Muscle</tissue>
    </source>
</reference>
<dbReference type="AlphaFoldDB" id="A0A315W9F5"/>
<name>A0A315W9F5_GAMAF</name>
<organism evidence="1 2">
    <name type="scientific">Gambusia affinis</name>
    <name type="common">Western mosquitofish</name>
    <name type="synonym">Heterandria affinis</name>
    <dbReference type="NCBI Taxonomy" id="33528"/>
    <lineage>
        <taxon>Eukaryota</taxon>
        <taxon>Metazoa</taxon>
        <taxon>Chordata</taxon>
        <taxon>Craniata</taxon>
        <taxon>Vertebrata</taxon>
        <taxon>Euteleostomi</taxon>
        <taxon>Actinopterygii</taxon>
        <taxon>Neopterygii</taxon>
        <taxon>Teleostei</taxon>
        <taxon>Neoteleostei</taxon>
        <taxon>Acanthomorphata</taxon>
        <taxon>Ovalentaria</taxon>
        <taxon>Atherinomorphae</taxon>
        <taxon>Cyprinodontiformes</taxon>
        <taxon>Poeciliidae</taxon>
        <taxon>Poeciliinae</taxon>
        <taxon>Gambusia</taxon>
    </lineage>
</organism>
<sequence>MPQLYDPQLDLRSRAARCMPGCHEDPPPAAPPADMSSRALQLRAPSLPVTKSSCSLQMQASAFCDPQQQQFGDLMLPSNDYGLSSRGAMDYNSLPPLPTSSPLPWSHAISSDVDYYDQGMAACSLSESLTLYTPLDSNSYSPQDSFSSSSSSCYDSPTRMESSFHGFLSKRYPYQYCSPHQDNVAGCWPAQLESAPLDEYAPYHLPTDYPYIQPVEESYFRKDFPLGSEISQFQRGGSVEQDLGEDVGLDRSVQAWRETEERSASQKIQKLLVIKLRW</sequence>
<accession>A0A315W9F5</accession>
<evidence type="ECO:0000313" key="2">
    <source>
        <dbReference type="Proteomes" id="UP000250572"/>
    </source>
</evidence>
<keyword evidence="2" id="KW-1185">Reference proteome</keyword>
<proteinExistence type="predicted"/>
<gene>
    <name evidence="1" type="ORF">CCH79_00018774</name>
</gene>
<dbReference type="Proteomes" id="UP000250572">
    <property type="component" value="Unassembled WGS sequence"/>
</dbReference>
<comment type="caution">
    <text evidence="1">The sequence shown here is derived from an EMBL/GenBank/DDBJ whole genome shotgun (WGS) entry which is preliminary data.</text>
</comment>
<protein>
    <submittedName>
        <fullName evidence="1">Uncharacterized protein</fullName>
    </submittedName>
</protein>